<evidence type="ECO:0000256" key="4">
    <source>
        <dbReference type="ARBA" id="ARBA00023125"/>
    </source>
</evidence>
<keyword evidence="6" id="KW-0539">Nucleus</keyword>
<organism evidence="9">
    <name type="scientific">Gaillardia pulchella</name>
    <name type="common">Indian blanket</name>
    <dbReference type="NCBI Taxonomy" id="128738"/>
    <lineage>
        <taxon>Eukaryota</taxon>
        <taxon>Viridiplantae</taxon>
        <taxon>Streptophyta</taxon>
        <taxon>Embryophyta</taxon>
        <taxon>Tracheophyta</taxon>
        <taxon>Spermatophyta</taxon>
        <taxon>Magnoliopsida</taxon>
        <taxon>eudicotyledons</taxon>
        <taxon>Gunneridae</taxon>
        <taxon>Pentapetalae</taxon>
        <taxon>asterids</taxon>
        <taxon>campanulids</taxon>
        <taxon>Asterales</taxon>
        <taxon>Asteraceae</taxon>
        <taxon>Asteroideae</taxon>
        <taxon>Heliantheae alliance</taxon>
        <taxon>Helenieae</taxon>
        <taxon>Gaillardiinae</taxon>
        <taxon>Gaillardia</taxon>
    </lineage>
</organism>
<feature type="domain" description="TCP" evidence="7">
    <location>
        <begin position="90"/>
        <end position="148"/>
    </location>
</feature>
<evidence type="ECO:0000313" key="9">
    <source>
        <dbReference type="EMBL" id="AXM05075.1"/>
    </source>
</evidence>
<reference evidence="9" key="1">
    <citation type="journal article" date="2018" name="Front. Plant Sci.">
        <title>Patterning the Asteraceae Capitulum: Duplications and Differential Expression of the Flower Symmetry CYC2-Like Genes.</title>
        <authorList>
            <person name="Chen J."/>
            <person name="Shen C.Z."/>
            <person name="Guo Y.P."/>
            <person name="Rao G.Y."/>
        </authorList>
    </citation>
    <scope>NUCLEOTIDE SEQUENCE</scope>
</reference>
<dbReference type="PROSITE" id="PS51369">
    <property type="entry name" value="TCP"/>
    <property type="match status" value="1"/>
</dbReference>
<dbReference type="InterPro" id="IPR017887">
    <property type="entry name" value="TF_TCP_subgr"/>
</dbReference>
<dbReference type="Pfam" id="PF03634">
    <property type="entry name" value="TCP"/>
    <property type="match status" value="1"/>
</dbReference>
<evidence type="ECO:0000256" key="6">
    <source>
        <dbReference type="ARBA" id="ARBA00023242"/>
    </source>
</evidence>
<evidence type="ECO:0000256" key="1">
    <source>
        <dbReference type="ARBA" id="ARBA00004123"/>
    </source>
</evidence>
<evidence type="ECO:0000259" key="8">
    <source>
        <dbReference type="PROSITE" id="PS51370"/>
    </source>
</evidence>
<evidence type="ECO:0000256" key="5">
    <source>
        <dbReference type="ARBA" id="ARBA00023163"/>
    </source>
</evidence>
<name>A0A346D3Q7_GAIPU</name>
<keyword evidence="5" id="KW-0804">Transcription</keyword>
<dbReference type="GO" id="GO:0043565">
    <property type="term" value="F:sequence-specific DNA binding"/>
    <property type="evidence" value="ECO:0007669"/>
    <property type="project" value="TreeGrafter"/>
</dbReference>
<accession>A0A346D3Q7</accession>
<dbReference type="GO" id="GO:2000032">
    <property type="term" value="P:regulation of secondary shoot formation"/>
    <property type="evidence" value="ECO:0007669"/>
    <property type="project" value="TreeGrafter"/>
</dbReference>
<dbReference type="GO" id="GO:0003700">
    <property type="term" value="F:DNA-binding transcription factor activity"/>
    <property type="evidence" value="ECO:0007669"/>
    <property type="project" value="InterPro"/>
</dbReference>
<dbReference type="GO" id="GO:0005634">
    <property type="term" value="C:nucleus"/>
    <property type="evidence" value="ECO:0007669"/>
    <property type="project" value="UniProtKB-SubCell"/>
</dbReference>
<protein>
    <submittedName>
        <fullName evidence="9">Cycloidea-like protein</fullName>
    </submittedName>
</protein>
<keyword evidence="4" id="KW-0238">DNA-binding</keyword>
<proteinExistence type="predicted"/>
<dbReference type="InterPro" id="IPR017888">
    <property type="entry name" value="CYC/TB1_R_domain"/>
</dbReference>
<feature type="domain" description="R" evidence="8">
    <location>
        <begin position="213"/>
        <end position="230"/>
    </location>
</feature>
<dbReference type="InterPro" id="IPR005333">
    <property type="entry name" value="Transcription_factor_TCP"/>
</dbReference>
<dbReference type="PANTHER" id="PTHR31072">
    <property type="entry name" value="TRANSCRIPTION FACTOR TCP4-RELATED"/>
    <property type="match status" value="1"/>
</dbReference>
<comment type="subcellular location">
    <subcellularLocation>
        <location evidence="1">Nucleus</location>
    </subcellularLocation>
</comment>
<dbReference type="PANTHER" id="PTHR31072:SF224">
    <property type="entry name" value="TRANSCRIPTION FACTOR TCP1"/>
    <property type="match status" value="1"/>
</dbReference>
<dbReference type="EMBL" id="MG593490">
    <property type="protein sequence ID" value="AXM05075.1"/>
    <property type="molecule type" value="Genomic_DNA"/>
</dbReference>
<evidence type="ECO:0000259" key="7">
    <source>
        <dbReference type="PROSITE" id="PS51369"/>
    </source>
</evidence>
<dbReference type="AlphaFoldDB" id="A0A346D3Q7"/>
<keyword evidence="3" id="KW-0805">Transcription regulation</keyword>
<evidence type="ECO:0000256" key="2">
    <source>
        <dbReference type="ARBA" id="ARBA00022473"/>
    </source>
</evidence>
<evidence type="ECO:0000256" key="3">
    <source>
        <dbReference type="ARBA" id="ARBA00023015"/>
    </source>
</evidence>
<sequence>MFSSNPFSHVPSSTNLFSHSSSFFNNEKDDIQFNYHQQINNPSISTDYVCHTFNCQQQNSEGSGMQYFENHKDLLDSVVFPYKNKTVASKKDGHSKIHTAKGPRDRRVRLSIDISRKFFCLQDLLGFDKASKTLDWLLSKSLTAIKDLVEQTNNCSSSTLTDESKVKFLETLKGDSDEENGQNKKLPLKFVGGKRKRMAKRNKSGCEGSFAREQWRAEARARARERTKERIRVKKLDECESGCCGQIGQQNGYKDINWEIMQ</sequence>
<dbReference type="PROSITE" id="PS51370">
    <property type="entry name" value="R"/>
    <property type="match status" value="1"/>
</dbReference>
<keyword evidence="2" id="KW-0217">Developmental protein</keyword>